<evidence type="ECO:0000256" key="4">
    <source>
        <dbReference type="ARBA" id="ARBA00022490"/>
    </source>
</evidence>
<protein>
    <recommendedName>
        <fullName evidence="10">Microtubule-associated protein 6</fullName>
    </recommendedName>
</protein>
<dbReference type="InterPro" id="IPR007882">
    <property type="entry name" value="MAP6"/>
</dbReference>
<evidence type="ECO:0000313" key="9">
    <source>
        <dbReference type="Proteomes" id="UP001066276"/>
    </source>
</evidence>
<keyword evidence="9" id="KW-1185">Reference proteome</keyword>
<dbReference type="GO" id="GO:0005874">
    <property type="term" value="C:microtubule"/>
    <property type="evidence" value="ECO:0007669"/>
    <property type="project" value="UniProtKB-KW"/>
</dbReference>
<evidence type="ECO:0000256" key="5">
    <source>
        <dbReference type="ARBA" id="ARBA00022701"/>
    </source>
</evidence>
<proteinExistence type="inferred from homology"/>
<feature type="compositionally biased region" description="Basic and acidic residues" evidence="7">
    <location>
        <begin position="142"/>
        <end position="166"/>
    </location>
</feature>
<evidence type="ECO:0008006" key="10">
    <source>
        <dbReference type="Google" id="ProtNLM"/>
    </source>
</evidence>
<keyword evidence="3" id="KW-0813">Transport</keyword>
<evidence type="ECO:0000256" key="3">
    <source>
        <dbReference type="ARBA" id="ARBA00022448"/>
    </source>
</evidence>
<feature type="compositionally biased region" description="Basic and acidic residues" evidence="7">
    <location>
        <begin position="181"/>
        <end position="222"/>
    </location>
</feature>
<name>A0AAV7NXQ1_PLEWA</name>
<keyword evidence="6" id="KW-0206">Cytoskeleton</keyword>
<reference evidence="8" key="1">
    <citation type="journal article" date="2022" name="bioRxiv">
        <title>Sequencing and chromosome-scale assembly of the giantPleurodeles waltlgenome.</title>
        <authorList>
            <person name="Brown T."/>
            <person name="Elewa A."/>
            <person name="Iarovenko S."/>
            <person name="Subramanian E."/>
            <person name="Araus A.J."/>
            <person name="Petzold A."/>
            <person name="Susuki M."/>
            <person name="Suzuki K.-i.T."/>
            <person name="Hayashi T."/>
            <person name="Toyoda A."/>
            <person name="Oliveira C."/>
            <person name="Osipova E."/>
            <person name="Leigh N.D."/>
            <person name="Simon A."/>
            <person name="Yun M.H."/>
        </authorList>
    </citation>
    <scope>NUCLEOTIDE SEQUENCE</scope>
    <source>
        <strain evidence="8">20211129_DDA</strain>
        <tissue evidence="8">Liver</tissue>
    </source>
</reference>
<evidence type="ECO:0000256" key="6">
    <source>
        <dbReference type="ARBA" id="ARBA00023212"/>
    </source>
</evidence>
<evidence type="ECO:0000256" key="2">
    <source>
        <dbReference type="ARBA" id="ARBA00005728"/>
    </source>
</evidence>
<dbReference type="GO" id="GO:0000226">
    <property type="term" value="P:microtubule cytoskeleton organization"/>
    <property type="evidence" value="ECO:0007669"/>
    <property type="project" value="InterPro"/>
</dbReference>
<feature type="region of interest" description="Disordered" evidence="7">
    <location>
        <begin position="92"/>
        <end position="412"/>
    </location>
</feature>
<dbReference type="GO" id="GO:0070507">
    <property type="term" value="P:regulation of microtubule cytoskeleton organization"/>
    <property type="evidence" value="ECO:0007669"/>
    <property type="project" value="TreeGrafter"/>
</dbReference>
<dbReference type="EMBL" id="JANPWB010000012">
    <property type="protein sequence ID" value="KAJ1120176.1"/>
    <property type="molecule type" value="Genomic_DNA"/>
</dbReference>
<dbReference type="GO" id="GO:0008017">
    <property type="term" value="F:microtubule binding"/>
    <property type="evidence" value="ECO:0007669"/>
    <property type="project" value="InterPro"/>
</dbReference>
<gene>
    <name evidence="8" type="ORF">NDU88_008351</name>
</gene>
<comment type="caution">
    <text evidence="8">The sequence shown here is derived from an EMBL/GenBank/DDBJ whole genome shotgun (WGS) entry which is preliminary data.</text>
</comment>
<feature type="compositionally biased region" description="Basic and acidic residues" evidence="7">
    <location>
        <begin position="117"/>
        <end position="134"/>
    </location>
</feature>
<dbReference type="Proteomes" id="UP001066276">
    <property type="component" value="Chromosome 8"/>
</dbReference>
<dbReference type="PANTHER" id="PTHR14759:SF29">
    <property type="entry name" value="MICROTUBULE-ASSOCIATED PROTEIN 6"/>
    <property type="match status" value="1"/>
</dbReference>
<dbReference type="GO" id="GO:0005516">
    <property type="term" value="F:calmodulin binding"/>
    <property type="evidence" value="ECO:0007669"/>
    <property type="project" value="InterPro"/>
</dbReference>
<organism evidence="8 9">
    <name type="scientific">Pleurodeles waltl</name>
    <name type="common">Iberian ribbed newt</name>
    <dbReference type="NCBI Taxonomy" id="8319"/>
    <lineage>
        <taxon>Eukaryota</taxon>
        <taxon>Metazoa</taxon>
        <taxon>Chordata</taxon>
        <taxon>Craniata</taxon>
        <taxon>Vertebrata</taxon>
        <taxon>Euteleostomi</taxon>
        <taxon>Amphibia</taxon>
        <taxon>Batrachia</taxon>
        <taxon>Caudata</taxon>
        <taxon>Salamandroidea</taxon>
        <taxon>Salamandridae</taxon>
        <taxon>Pleurodelinae</taxon>
        <taxon>Pleurodeles</taxon>
    </lineage>
</organism>
<sequence length="435" mass="46061">MAWPCITRACCIARFWNQLDKADIAVPLVFTRYSEATDAQPPTHHHQLPVQQGPRAVAFSSSAIETQPSLAGVGGGDTDVAPAGLPTEFSSSQGAVRAGGGAGTGHAPATPGSVMRQDYKPWRVRPEPSCKPKSEYSPSETPFEKETQYQKDFRAWPIPRRGDHPWIPKPSPTPSTAGDRGTTETKKKGVALERKATEEGKGFERPAAGEKGERAKAEDRDPQMPTKGRGGSAEVKGQEKVAAVARLTVGDKDLLMPYKGEGVPADSKGQERAVALDGPEPQMATKSKGGSEESKGQERPAAGERGPAGDKDPQMSSKGKGHLREAGSLERAAAGERPNVDDKEPQLSTKGKGGPIESKGQDKAAAGERTVPSEKEPSIPSKGKVGTVTPGGESTEKKPPVVERTTGSLERKGRAVVDALNRQIKEECGPGTSYR</sequence>
<dbReference type="GO" id="GO:0030705">
    <property type="term" value="P:cytoskeleton-dependent intracellular transport"/>
    <property type="evidence" value="ECO:0007669"/>
    <property type="project" value="TreeGrafter"/>
</dbReference>
<accession>A0AAV7NXQ1</accession>
<dbReference type="GO" id="GO:0005801">
    <property type="term" value="C:cis-Golgi network"/>
    <property type="evidence" value="ECO:0007669"/>
    <property type="project" value="TreeGrafter"/>
</dbReference>
<dbReference type="GO" id="GO:0005798">
    <property type="term" value="C:Golgi-associated vesicle"/>
    <property type="evidence" value="ECO:0007669"/>
    <property type="project" value="TreeGrafter"/>
</dbReference>
<comment type="subcellular location">
    <subcellularLocation>
        <location evidence="1">Cytoplasm</location>
        <location evidence="1">Cytoskeleton</location>
    </subcellularLocation>
</comment>
<evidence type="ECO:0000313" key="8">
    <source>
        <dbReference type="EMBL" id="KAJ1120176.1"/>
    </source>
</evidence>
<evidence type="ECO:0000256" key="1">
    <source>
        <dbReference type="ARBA" id="ARBA00004245"/>
    </source>
</evidence>
<feature type="compositionally biased region" description="Basic and acidic residues" evidence="7">
    <location>
        <begin position="289"/>
        <end position="313"/>
    </location>
</feature>
<dbReference type="AlphaFoldDB" id="A0AAV7NXQ1"/>
<feature type="compositionally biased region" description="Basic and acidic residues" evidence="7">
    <location>
        <begin position="359"/>
        <end position="377"/>
    </location>
</feature>
<dbReference type="PANTHER" id="PTHR14759">
    <property type="entry name" value="STOP PROTEIN"/>
    <property type="match status" value="1"/>
</dbReference>
<keyword evidence="5" id="KW-0493">Microtubule</keyword>
<evidence type="ECO:0000256" key="7">
    <source>
        <dbReference type="SAM" id="MobiDB-lite"/>
    </source>
</evidence>
<comment type="similarity">
    <text evidence="2">Belongs to the STOP family.</text>
</comment>
<keyword evidence="4" id="KW-0963">Cytoplasm</keyword>